<sequence>MLTSSLQAQLSPLADTIHSSRKRWWARVSAARNQTPSALPNKITKRGRQRQPTALDNLTHRLRWKIDHVAARSALLVRFGFAPYDFTLDEHVGASLRPPRGTETFTNQLGNALRETEGRLNRRERAVKAVDVEYLGRLKDLRDRAKGLERALKVKKGEHWCVGEVEQWEGRELRLFSEGMEGTMQGMRRSEVLLAGKWRRDVLDVMREMSELGVEVAGGRQKMITEFFERL</sequence>
<comment type="caution">
    <text evidence="1">The sequence shown here is derived from an EMBL/GenBank/DDBJ whole genome shotgun (WGS) entry which is preliminary data.</text>
</comment>
<protein>
    <submittedName>
        <fullName evidence="1">Uncharacterized protein</fullName>
    </submittedName>
</protein>
<proteinExistence type="predicted"/>
<organism evidence="1 2">
    <name type="scientific">Zasmidium cellare</name>
    <name type="common">Wine cellar mold</name>
    <name type="synonym">Racodium cellare</name>
    <dbReference type="NCBI Taxonomy" id="395010"/>
    <lineage>
        <taxon>Eukaryota</taxon>
        <taxon>Fungi</taxon>
        <taxon>Dikarya</taxon>
        <taxon>Ascomycota</taxon>
        <taxon>Pezizomycotina</taxon>
        <taxon>Dothideomycetes</taxon>
        <taxon>Dothideomycetidae</taxon>
        <taxon>Mycosphaerellales</taxon>
        <taxon>Mycosphaerellaceae</taxon>
        <taxon>Zasmidium</taxon>
    </lineage>
</organism>
<evidence type="ECO:0000313" key="2">
    <source>
        <dbReference type="Proteomes" id="UP001305779"/>
    </source>
</evidence>
<accession>A0ABR0ETZ6</accession>
<name>A0ABR0ETZ6_ZASCE</name>
<reference evidence="1 2" key="1">
    <citation type="journal article" date="2023" name="G3 (Bethesda)">
        <title>A chromosome-level genome assembly of Zasmidium syzygii isolated from banana leaves.</title>
        <authorList>
            <person name="van Westerhoven A.C."/>
            <person name="Mehrabi R."/>
            <person name="Talebi R."/>
            <person name="Steentjes M.B.F."/>
            <person name="Corcolon B."/>
            <person name="Chong P.A."/>
            <person name="Kema G.H.J."/>
            <person name="Seidl M.F."/>
        </authorList>
    </citation>
    <scope>NUCLEOTIDE SEQUENCE [LARGE SCALE GENOMIC DNA]</scope>
    <source>
        <strain evidence="1 2">P124</strain>
    </source>
</reference>
<keyword evidence="2" id="KW-1185">Reference proteome</keyword>
<gene>
    <name evidence="1" type="ORF">PRZ48_002594</name>
</gene>
<dbReference type="Proteomes" id="UP001305779">
    <property type="component" value="Unassembled WGS sequence"/>
</dbReference>
<dbReference type="EMBL" id="JAXOVC010000002">
    <property type="protein sequence ID" value="KAK4504633.1"/>
    <property type="molecule type" value="Genomic_DNA"/>
</dbReference>
<evidence type="ECO:0000313" key="1">
    <source>
        <dbReference type="EMBL" id="KAK4504633.1"/>
    </source>
</evidence>